<proteinExistence type="predicted"/>
<name>A0A8T0K6G6_PHAAN</name>
<organism evidence="1 2">
    <name type="scientific">Phaseolus angularis</name>
    <name type="common">Azuki bean</name>
    <name type="synonym">Vigna angularis</name>
    <dbReference type="NCBI Taxonomy" id="3914"/>
    <lineage>
        <taxon>Eukaryota</taxon>
        <taxon>Viridiplantae</taxon>
        <taxon>Streptophyta</taxon>
        <taxon>Embryophyta</taxon>
        <taxon>Tracheophyta</taxon>
        <taxon>Spermatophyta</taxon>
        <taxon>Magnoliopsida</taxon>
        <taxon>eudicotyledons</taxon>
        <taxon>Gunneridae</taxon>
        <taxon>Pentapetalae</taxon>
        <taxon>rosids</taxon>
        <taxon>fabids</taxon>
        <taxon>Fabales</taxon>
        <taxon>Fabaceae</taxon>
        <taxon>Papilionoideae</taxon>
        <taxon>50 kb inversion clade</taxon>
        <taxon>NPAAA clade</taxon>
        <taxon>indigoferoid/millettioid clade</taxon>
        <taxon>Phaseoleae</taxon>
        <taxon>Vigna</taxon>
    </lineage>
</organism>
<comment type="caution">
    <text evidence="1">The sequence shown here is derived from an EMBL/GenBank/DDBJ whole genome shotgun (WGS) entry which is preliminary data.</text>
</comment>
<dbReference type="AlphaFoldDB" id="A0A8T0K6G6"/>
<evidence type="ECO:0000313" key="2">
    <source>
        <dbReference type="Proteomes" id="UP000743370"/>
    </source>
</evidence>
<dbReference type="EMBL" id="JABFOF010000007">
    <property type="protein sequence ID" value="KAG2391623.1"/>
    <property type="molecule type" value="Genomic_DNA"/>
</dbReference>
<gene>
    <name evidence="1" type="ORF">HKW66_Vig0126160</name>
</gene>
<accession>A0A8T0K6G6</accession>
<sequence length="158" mass="17605">MQASTIMGSLQQFVWTKGMGFPTKGYGNNYGFVFEVKFRNMKPCKASPVEGSLVMGRCHLCLSLFLKLEVMEVASWTMASIKTYAIVFLLRVFPLRCCLHNYAASSFAASNHFRRFCVSAPYAASSLRRCLHIFGALLSTSLSQTMRNSTSKRGISSL</sequence>
<evidence type="ECO:0000313" key="1">
    <source>
        <dbReference type="EMBL" id="KAG2391623.1"/>
    </source>
</evidence>
<reference evidence="1 2" key="1">
    <citation type="submission" date="2020-05" db="EMBL/GenBank/DDBJ databases">
        <title>Vigna angularis (adzuki bean) Var. LongXiaoDou No. 4 denovo assembly.</title>
        <authorList>
            <person name="Xiang H."/>
        </authorList>
    </citation>
    <scope>NUCLEOTIDE SEQUENCE [LARGE SCALE GENOMIC DNA]</scope>
    <source>
        <tissue evidence="1">Leaf</tissue>
    </source>
</reference>
<protein>
    <submittedName>
        <fullName evidence="1">Uncharacterized protein</fullName>
    </submittedName>
</protein>
<dbReference type="Proteomes" id="UP000743370">
    <property type="component" value="Unassembled WGS sequence"/>
</dbReference>